<dbReference type="Gene3D" id="3.90.550.10">
    <property type="entry name" value="Spore Coat Polysaccharide Biosynthesis Protein SpsA, Chain A"/>
    <property type="match status" value="1"/>
</dbReference>
<dbReference type="PANTHER" id="PTHR43646">
    <property type="entry name" value="GLYCOSYLTRANSFERASE"/>
    <property type="match status" value="1"/>
</dbReference>
<dbReference type="EMBL" id="JAGSOH010000075">
    <property type="protein sequence ID" value="MBR7829116.1"/>
    <property type="molecule type" value="Genomic_DNA"/>
</dbReference>
<comment type="subcellular location">
    <subcellularLocation>
        <location evidence="1">Cell membrane</location>
    </subcellularLocation>
</comment>
<evidence type="ECO:0000313" key="6">
    <source>
        <dbReference type="EMBL" id="MBR7829116.1"/>
    </source>
</evidence>
<reference evidence="6" key="1">
    <citation type="submission" date="2021-04" db="EMBL/GenBank/DDBJ databases">
        <title>Genome based classification of Actinospica acidithermotolerans sp. nov., an actinobacterium isolated from an Indonesian hot spring.</title>
        <authorList>
            <person name="Kusuma A.B."/>
            <person name="Putra K.E."/>
            <person name="Nafisah S."/>
            <person name="Loh J."/>
            <person name="Nouioui I."/>
            <person name="Goodfellow M."/>
        </authorList>
    </citation>
    <scope>NUCLEOTIDE SEQUENCE</scope>
    <source>
        <strain evidence="6">MGRD01-02</strain>
    </source>
</reference>
<organism evidence="6 7">
    <name type="scientific">Actinospica acidithermotolerans</name>
    <dbReference type="NCBI Taxonomy" id="2828514"/>
    <lineage>
        <taxon>Bacteria</taxon>
        <taxon>Bacillati</taxon>
        <taxon>Actinomycetota</taxon>
        <taxon>Actinomycetes</taxon>
        <taxon>Catenulisporales</taxon>
        <taxon>Actinospicaceae</taxon>
        <taxon>Actinospica</taxon>
    </lineage>
</organism>
<dbReference type="Proteomes" id="UP000676325">
    <property type="component" value="Unassembled WGS sequence"/>
</dbReference>
<dbReference type="GO" id="GO:0016757">
    <property type="term" value="F:glycosyltransferase activity"/>
    <property type="evidence" value="ECO:0007669"/>
    <property type="project" value="UniProtKB-KW"/>
</dbReference>
<accession>A0A941ECV7</accession>
<evidence type="ECO:0000256" key="5">
    <source>
        <dbReference type="ARBA" id="ARBA00023136"/>
    </source>
</evidence>
<dbReference type="PANTHER" id="PTHR43646:SF2">
    <property type="entry name" value="GLYCOSYLTRANSFERASE 2-LIKE DOMAIN-CONTAINING PROTEIN"/>
    <property type="match status" value="1"/>
</dbReference>
<dbReference type="InterPro" id="IPR029044">
    <property type="entry name" value="Nucleotide-diphossugar_trans"/>
</dbReference>
<sequence>MVDRSQRTFRPELGAVAVIVPAHDEQRLLEGCLNALAAAAWHARRGGLRVSTLVVADACTDATRATARAHGAVSITTTVKNVGAARAAGTERALEMLARDGYLPPNVYLLHTDADSVVPPDWIIRHLRLAVDHDAVLGPVEVSDWAPRGLTCARRFEEASAAEPDGHRVHGANLGVRADAYLRVGGFSALPVAEDRALVAALRAAGESVVFRRDLVVSTSARVSRRVRGGFSDYLTRLAAG</sequence>
<dbReference type="Pfam" id="PF13641">
    <property type="entry name" value="Glyco_tranf_2_3"/>
    <property type="match status" value="1"/>
</dbReference>
<keyword evidence="7" id="KW-1185">Reference proteome</keyword>
<dbReference type="AlphaFoldDB" id="A0A941ECV7"/>
<dbReference type="SUPFAM" id="SSF53448">
    <property type="entry name" value="Nucleotide-diphospho-sugar transferases"/>
    <property type="match status" value="1"/>
</dbReference>
<evidence type="ECO:0000256" key="3">
    <source>
        <dbReference type="ARBA" id="ARBA00022676"/>
    </source>
</evidence>
<keyword evidence="5" id="KW-0472">Membrane</keyword>
<name>A0A941ECV7_9ACTN</name>
<evidence type="ECO:0000313" key="7">
    <source>
        <dbReference type="Proteomes" id="UP000676325"/>
    </source>
</evidence>
<comment type="caution">
    <text evidence="6">The sequence shown here is derived from an EMBL/GenBank/DDBJ whole genome shotgun (WGS) entry which is preliminary data.</text>
</comment>
<evidence type="ECO:0000256" key="4">
    <source>
        <dbReference type="ARBA" id="ARBA00022679"/>
    </source>
</evidence>
<evidence type="ECO:0000256" key="1">
    <source>
        <dbReference type="ARBA" id="ARBA00004236"/>
    </source>
</evidence>
<evidence type="ECO:0000256" key="2">
    <source>
        <dbReference type="ARBA" id="ARBA00022475"/>
    </source>
</evidence>
<keyword evidence="2" id="KW-1003">Cell membrane</keyword>
<gene>
    <name evidence="6" type="ORF">KDK95_22605</name>
</gene>
<protein>
    <submittedName>
        <fullName evidence="6">Glycosyltransferase</fullName>
        <ecNumber evidence="6">2.4.-.-</ecNumber>
    </submittedName>
</protein>
<keyword evidence="3 6" id="KW-0328">Glycosyltransferase</keyword>
<dbReference type="RefSeq" id="WP_212520253.1">
    <property type="nucleotide sequence ID" value="NZ_JAGSOH010000075.1"/>
</dbReference>
<keyword evidence="4 6" id="KW-0808">Transferase</keyword>
<proteinExistence type="predicted"/>
<dbReference type="EC" id="2.4.-.-" evidence="6"/>
<dbReference type="GO" id="GO:0005886">
    <property type="term" value="C:plasma membrane"/>
    <property type="evidence" value="ECO:0007669"/>
    <property type="project" value="UniProtKB-SubCell"/>
</dbReference>